<gene>
    <name evidence="3" type="ORF">UCRPC4_g05324</name>
</gene>
<dbReference type="PANTHER" id="PTHR31668:SF10">
    <property type="entry name" value="ZN(II)2CYS6 TRANSCRIPTION FACTOR (EUROFUNG)"/>
    <property type="match status" value="1"/>
</dbReference>
<dbReference type="SMART" id="SM00906">
    <property type="entry name" value="Fungal_trans"/>
    <property type="match status" value="1"/>
</dbReference>
<reference evidence="3 4" key="2">
    <citation type="submission" date="2015-05" db="EMBL/GenBank/DDBJ databases">
        <authorList>
            <person name="Morales-Cruz A."/>
            <person name="Amrine K.C."/>
            <person name="Cantu D."/>
        </authorList>
    </citation>
    <scope>NUCLEOTIDE SEQUENCE [LARGE SCALE GENOMIC DNA]</scope>
    <source>
        <strain evidence="3">UCRPC4</strain>
    </source>
</reference>
<feature type="domain" description="Xylanolytic transcriptional activator regulatory" evidence="2">
    <location>
        <begin position="4"/>
        <end position="77"/>
    </location>
</feature>
<evidence type="ECO:0000313" key="3">
    <source>
        <dbReference type="EMBL" id="KKY17691.1"/>
    </source>
</evidence>
<dbReference type="GO" id="GO:0008270">
    <property type="term" value="F:zinc ion binding"/>
    <property type="evidence" value="ECO:0007669"/>
    <property type="project" value="InterPro"/>
</dbReference>
<name>A0A0G2E5R6_PHACM</name>
<proteinExistence type="predicted"/>
<reference evidence="3 4" key="1">
    <citation type="submission" date="2015-05" db="EMBL/GenBank/DDBJ databases">
        <title>Distinctive expansion of gene families associated with plant cell wall degradation and secondary metabolism in the genomes of grapevine trunk pathogens.</title>
        <authorList>
            <person name="Lawrence D.P."/>
            <person name="Travadon R."/>
            <person name="Rolshausen P.E."/>
            <person name="Baumgartner K."/>
        </authorList>
    </citation>
    <scope>NUCLEOTIDE SEQUENCE [LARGE SCALE GENOMIC DNA]</scope>
    <source>
        <strain evidence="3">UCRPC4</strain>
    </source>
</reference>
<protein>
    <submittedName>
        <fullName evidence="3">Putative fungal specific transcription factor domain-containing protein</fullName>
    </submittedName>
</protein>
<dbReference type="OrthoDB" id="3034343at2759"/>
<dbReference type="InterPro" id="IPR007219">
    <property type="entry name" value="XnlR_reg_dom"/>
</dbReference>
<dbReference type="GO" id="GO:0001080">
    <property type="term" value="P:nitrogen catabolite activation of transcription from RNA polymerase II promoter"/>
    <property type="evidence" value="ECO:0007669"/>
    <property type="project" value="TreeGrafter"/>
</dbReference>
<keyword evidence="4" id="KW-1185">Reference proteome</keyword>
<dbReference type="EMBL" id="LCWF01000137">
    <property type="protein sequence ID" value="KKY17691.1"/>
    <property type="molecule type" value="Genomic_DNA"/>
</dbReference>
<dbReference type="Proteomes" id="UP000053317">
    <property type="component" value="Unassembled WGS sequence"/>
</dbReference>
<evidence type="ECO:0000259" key="2">
    <source>
        <dbReference type="SMART" id="SM00906"/>
    </source>
</evidence>
<dbReference type="InterPro" id="IPR050797">
    <property type="entry name" value="Carb_Metab_Trans_Reg"/>
</dbReference>
<dbReference type="AlphaFoldDB" id="A0A0G2E5R6"/>
<dbReference type="GO" id="GO:0005634">
    <property type="term" value="C:nucleus"/>
    <property type="evidence" value="ECO:0007669"/>
    <property type="project" value="TreeGrafter"/>
</dbReference>
<organism evidence="3 4">
    <name type="scientific">Phaeomoniella chlamydospora</name>
    <name type="common">Phaeoacremonium chlamydosporum</name>
    <dbReference type="NCBI Taxonomy" id="158046"/>
    <lineage>
        <taxon>Eukaryota</taxon>
        <taxon>Fungi</taxon>
        <taxon>Dikarya</taxon>
        <taxon>Ascomycota</taxon>
        <taxon>Pezizomycotina</taxon>
        <taxon>Eurotiomycetes</taxon>
        <taxon>Chaetothyriomycetidae</taxon>
        <taxon>Phaeomoniellales</taxon>
        <taxon>Phaeomoniellaceae</taxon>
        <taxon>Phaeomoniella</taxon>
    </lineage>
</organism>
<dbReference type="CDD" id="cd12148">
    <property type="entry name" value="fungal_TF_MHR"/>
    <property type="match status" value="1"/>
</dbReference>
<dbReference type="GO" id="GO:0006351">
    <property type="term" value="P:DNA-templated transcription"/>
    <property type="evidence" value="ECO:0007669"/>
    <property type="project" value="InterPro"/>
</dbReference>
<dbReference type="PANTHER" id="PTHR31668">
    <property type="entry name" value="GLUCOSE TRANSPORT TRANSCRIPTION REGULATOR RGT1-RELATED-RELATED"/>
    <property type="match status" value="1"/>
</dbReference>
<dbReference type="GO" id="GO:0003677">
    <property type="term" value="F:DNA binding"/>
    <property type="evidence" value="ECO:0007669"/>
    <property type="project" value="InterPro"/>
</dbReference>
<sequence length="333" mass="37367">MTGNAITLASAVALSQSLGLNRDPTHWDIPDADKALRIRIWWCVVCHDRWCSLAHGTPPLIHDNQHDVPIPTLEQLVRPHDLATNIFAAEVFQTLCSLTRLLAQCLSSIYHIPAVSPADNIDSGTKLRRLELRLAQWEDALSDMMKEIVIRHQHTEVPGASNIRLSYLSVRLLLLRRIDIDTDNSQPDLDIELIVHKRLRAQKAAEDISHFVQNLHPTQLADFWHPSGAFLLASTATLLLRCAVEGNATTTSDLSNNTALRRAEEFLSTLRDFKENHGWDLGDICLAQCGEVMESLKSFTGNDPGAHLEQLVVEGIPLVDELFQTPWELFDTY</sequence>
<accession>A0A0G2E5R6</accession>
<evidence type="ECO:0000256" key="1">
    <source>
        <dbReference type="ARBA" id="ARBA00023242"/>
    </source>
</evidence>
<keyword evidence="1" id="KW-0539">Nucleus</keyword>
<evidence type="ECO:0000313" key="4">
    <source>
        <dbReference type="Proteomes" id="UP000053317"/>
    </source>
</evidence>
<dbReference type="Pfam" id="PF04082">
    <property type="entry name" value="Fungal_trans"/>
    <property type="match status" value="1"/>
</dbReference>
<comment type="caution">
    <text evidence="3">The sequence shown here is derived from an EMBL/GenBank/DDBJ whole genome shotgun (WGS) entry which is preliminary data.</text>
</comment>